<comment type="caution">
    <text evidence="1">The sequence shown here is derived from an EMBL/GenBank/DDBJ whole genome shotgun (WGS) entry which is preliminary data.</text>
</comment>
<accession>A0A7W6MMZ2</accession>
<organism evidence="1 2">
    <name type="scientific">Aurantimonas endophytica</name>
    <dbReference type="NCBI Taxonomy" id="1522175"/>
    <lineage>
        <taxon>Bacteria</taxon>
        <taxon>Pseudomonadati</taxon>
        <taxon>Pseudomonadota</taxon>
        <taxon>Alphaproteobacteria</taxon>
        <taxon>Hyphomicrobiales</taxon>
        <taxon>Aurantimonadaceae</taxon>
        <taxon>Aurantimonas</taxon>
    </lineage>
</organism>
<dbReference type="AlphaFoldDB" id="A0A7W6MMZ2"/>
<protein>
    <submittedName>
        <fullName evidence="1">Uncharacterized protein</fullName>
    </submittedName>
</protein>
<dbReference type="RefSeq" id="WP_183205798.1">
    <property type="nucleotide sequence ID" value="NZ_JAAAMM010000001.1"/>
</dbReference>
<name>A0A7W6MMZ2_9HYPH</name>
<evidence type="ECO:0000313" key="1">
    <source>
        <dbReference type="EMBL" id="MBB4001323.1"/>
    </source>
</evidence>
<dbReference type="EMBL" id="JACIEM010000001">
    <property type="protein sequence ID" value="MBB4001323.1"/>
    <property type="molecule type" value="Genomic_DNA"/>
</dbReference>
<sequence length="59" mass="6188">MDADLSASGQPMNAAEIARAFKRGGSRIEPGVQQALTALARYGHVTSLTDGRFAARRAA</sequence>
<keyword evidence="2" id="KW-1185">Reference proteome</keyword>
<reference evidence="1 2" key="1">
    <citation type="submission" date="2020-08" db="EMBL/GenBank/DDBJ databases">
        <title>Genomic Encyclopedia of Type Strains, Phase IV (KMG-IV): sequencing the most valuable type-strain genomes for metagenomic binning, comparative biology and taxonomic classification.</title>
        <authorList>
            <person name="Goeker M."/>
        </authorList>
    </citation>
    <scope>NUCLEOTIDE SEQUENCE [LARGE SCALE GENOMIC DNA]</scope>
    <source>
        <strain evidence="1 2">DSM 103570</strain>
    </source>
</reference>
<evidence type="ECO:0000313" key="2">
    <source>
        <dbReference type="Proteomes" id="UP000588647"/>
    </source>
</evidence>
<proteinExistence type="predicted"/>
<gene>
    <name evidence="1" type="ORF">GGR03_000370</name>
</gene>
<dbReference type="Proteomes" id="UP000588647">
    <property type="component" value="Unassembled WGS sequence"/>
</dbReference>